<evidence type="ECO:0000313" key="5">
    <source>
        <dbReference type="EMBL" id="MFC4221771.1"/>
    </source>
</evidence>
<dbReference type="RefSeq" id="WP_379767009.1">
    <property type="nucleotide sequence ID" value="NZ_JBHSCL010000009.1"/>
</dbReference>
<dbReference type="InterPro" id="IPR050090">
    <property type="entry name" value="Tyrosine_recombinase_XerCD"/>
</dbReference>
<name>A0ABV8PR13_9FLAO</name>
<dbReference type="PANTHER" id="PTHR30349">
    <property type="entry name" value="PHAGE INTEGRASE-RELATED"/>
    <property type="match status" value="1"/>
</dbReference>
<dbReference type="Gene3D" id="1.10.443.10">
    <property type="entry name" value="Intergrase catalytic core"/>
    <property type="match status" value="1"/>
</dbReference>
<dbReference type="EMBL" id="JBHSCL010000009">
    <property type="protein sequence ID" value="MFC4221771.1"/>
    <property type="molecule type" value="Genomic_DNA"/>
</dbReference>
<evidence type="ECO:0000256" key="3">
    <source>
        <dbReference type="ARBA" id="ARBA00023172"/>
    </source>
</evidence>
<dbReference type="InterPro" id="IPR010998">
    <property type="entry name" value="Integrase_recombinase_N"/>
</dbReference>
<dbReference type="Pfam" id="PF17293">
    <property type="entry name" value="Arm-DNA-bind_5"/>
    <property type="match status" value="1"/>
</dbReference>
<dbReference type="InterPro" id="IPR013762">
    <property type="entry name" value="Integrase-like_cat_sf"/>
</dbReference>
<organism evidence="5 6">
    <name type="scientific">Flagellimonas marina</name>
    <dbReference type="NCBI Taxonomy" id="1775168"/>
    <lineage>
        <taxon>Bacteria</taxon>
        <taxon>Pseudomonadati</taxon>
        <taxon>Bacteroidota</taxon>
        <taxon>Flavobacteriia</taxon>
        <taxon>Flavobacteriales</taxon>
        <taxon>Flavobacteriaceae</taxon>
        <taxon>Flagellimonas</taxon>
    </lineage>
</organism>
<dbReference type="CDD" id="cd01185">
    <property type="entry name" value="INTN1_C_like"/>
    <property type="match status" value="1"/>
</dbReference>
<accession>A0ABV8PR13</accession>
<dbReference type="PANTHER" id="PTHR30349:SF64">
    <property type="entry name" value="PROPHAGE INTEGRASE INTD-RELATED"/>
    <property type="match status" value="1"/>
</dbReference>
<dbReference type="InterPro" id="IPR011010">
    <property type="entry name" value="DNA_brk_join_enz"/>
</dbReference>
<comment type="similarity">
    <text evidence="1">Belongs to the 'phage' integrase family.</text>
</comment>
<evidence type="ECO:0000256" key="1">
    <source>
        <dbReference type="ARBA" id="ARBA00008857"/>
    </source>
</evidence>
<dbReference type="Pfam" id="PF00589">
    <property type="entry name" value="Phage_integrase"/>
    <property type="match status" value="1"/>
</dbReference>
<evidence type="ECO:0000256" key="2">
    <source>
        <dbReference type="ARBA" id="ARBA00023125"/>
    </source>
</evidence>
<dbReference type="Gene3D" id="1.10.150.130">
    <property type="match status" value="1"/>
</dbReference>
<keyword evidence="6" id="KW-1185">Reference proteome</keyword>
<dbReference type="SUPFAM" id="SSF56349">
    <property type="entry name" value="DNA breaking-rejoining enzymes"/>
    <property type="match status" value="1"/>
</dbReference>
<dbReference type="InterPro" id="IPR002104">
    <property type="entry name" value="Integrase_catalytic"/>
</dbReference>
<reference evidence="6" key="1">
    <citation type="journal article" date="2019" name="Int. J. Syst. Evol. Microbiol.">
        <title>The Global Catalogue of Microorganisms (GCM) 10K type strain sequencing project: providing services to taxonomists for standard genome sequencing and annotation.</title>
        <authorList>
            <consortium name="The Broad Institute Genomics Platform"/>
            <consortium name="The Broad Institute Genome Sequencing Center for Infectious Disease"/>
            <person name="Wu L."/>
            <person name="Ma J."/>
        </authorList>
    </citation>
    <scope>NUCLEOTIDE SEQUENCE [LARGE SCALE GENOMIC DNA]</scope>
    <source>
        <strain evidence="6">CGMCC 1.15774</strain>
    </source>
</reference>
<comment type="caution">
    <text evidence="5">The sequence shown here is derived from an EMBL/GenBank/DDBJ whole genome shotgun (WGS) entry which is preliminary data.</text>
</comment>
<keyword evidence="2" id="KW-0238">DNA-binding</keyword>
<evidence type="ECO:0000313" key="6">
    <source>
        <dbReference type="Proteomes" id="UP001595841"/>
    </source>
</evidence>
<dbReference type="InterPro" id="IPR025269">
    <property type="entry name" value="SAM-like_dom"/>
</dbReference>
<protein>
    <submittedName>
        <fullName evidence="5">Site-specific integrase</fullName>
    </submittedName>
</protein>
<proteinExistence type="inferred from homology"/>
<dbReference type="PROSITE" id="PS51898">
    <property type="entry name" value="TYR_RECOMBINASE"/>
    <property type="match status" value="1"/>
</dbReference>
<dbReference type="Proteomes" id="UP001595841">
    <property type="component" value="Unassembled WGS sequence"/>
</dbReference>
<feature type="domain" description="Tyr recombinase" evidence="4">
    <location>
        <begin position="221"/>
        <end position="398"/>
    </location>
</feature>
<dbReference type="InterPro" id="IPR035386">
    <property type="entry name" value="Arm-DNA-bind_5"/>
</dbReference>
<evidence type="ECO:0000259" key="4">
    <source>
        <dbReference type="PROSITE" id="PS51898"/>
    </source>
</evidence>
<dbReference type="Pfam" id="PF13102">
    <property type="entry name" value="Phage_int_SAM_5"/>
    <property type="match status" value="1"/>
</dbReference>
<gene>
    <name evidence="5" type="ORF">ACFOWS_16590</name>
</gene>
<keyword evidence="3" id="KW-0233">DNA recombination</keyword>
<sequence length="407" mass="47482">MEASNTFSILFYPKTRDSDKNGMSPLFLRITVDGKRVELSLKRKVDPNDWCPNSGKVKGRGQTPEEINGYLDELRTRIRRIQGEFVAQEKPYTASMLKERLLNKGNELKTVLSIYDGHNAKMKSLMGKDYTYSTYRRHVRTRNHLEGFIRKEYGQKDFFIKDVDLGFITRFEHYLHMIGAGGHNTITKYVTNFKKIVRMAFANNWVVSDPFFHWKAKWQKTEREVLTETELQTLIEKEFKSKRLERARDVFIFCCFTGLSYVDVKKLTRDDIAIGIDGRRWIKILRTKTKVKSTVPVLPMAERILEKYKKNSPKAENILLLPVLSNQKTNQYLKEISQLCKIKKRITFHLSRHTFATTVTLSNGVPIESVSKMLGHQSIKTTQIYAKVLDKKLMEDMELVRMKYAAV</sequence>